<organism evidence="2 3">
    <name type="scientific">Austropuccinia psidii MF-1</name>
    <dbReference type="NCBI Taxonomy" id="1389203"/>
    <lineage>
        <taxon>Eukaryota</taxon>
        <taxon>Fungi</taxon>
        <taxon>Dikarya</taxon>
        <taxon>Basidiomycota</taxon>
        <taxon>Pucciniomycotina</taxon>
        <taxon>Pucciniomycetes</taxon>
        <taxon>Pucciniales</taxon>
        <taxon>Sphaerophragmiaceae</taxon>
        <taxon>Austropuccinia</taxon>
    </lineage>
</organism>
<sequence length="116" mass="12763">MNLGSKSNSTTTHPSGPSLPPDLNELFNTQADHIRKLEEQVYSRDQELEGLLSQVTHLHVQKQALKSSEKSKTTESKNPGASKKSYNEANQPRSSTASGGSNKISIKKIRKKCSKK</sequence>
<evidence type="ECO:0000313" key="2">
    <source>
        <dbReference type="EMBL" id="MBW0506904.1"/>
    </source>
</evidence>
<dbReference type="Proteomes" id="UP000765509">
    <property type="component" value="Unassembled WGS sequence"/>
</dbReference>
<dbReference type="AlphaFoldDB" id="A0A9Q3HLE1"/>
<protein>
    <submittedName>
        <fullName evidence="2">Uncharacterized protein</fullName>
    </submittedName>
</protein>
<evidence type="ECO:0000313" key="3">
    <source>
        <dbReference type="Proteomes" id="UP000765509"/>
    </source>
</evidence>
<feature type="region of interest" description="Disordered" evidence="1">
    <location>
        <begin position="62"/>
        <end position="116"/>
    </location>
</feature>
<dbReference type="EMBL" id="AVOT02019395">
    <property type="protein sequence ID" value="MBW0506904.1"/>
    <property type="molecule type" value="Genomic_DNA"/>
</dbReference>
<feature type="compositionally biased region" description="Polar residues" evidence="1">
    <location>
        <begin position="1"/>
        <end position="15"/>
    </location>
</feature>
<keyword evidence="3" id="KW-1185">Reference proteome</keyword>
<feature type="compositionally biased region" description="Polar residues" evidence="1">
    <location>
        <begin position="87"/>
        <end position="100"/>
    </location>
</feature>
<reference evidence="2" key="1">
    <citation type="submission" date="2021-03" db="EMBL/GenBank/DDBJ databases">
        <title>Draft genome sequence of rust myrtle Austropuccinia psidii MF-1, a brazilian biotype.</title>
        <authorList>
            <person name="Quecine M.C."/>
            <person name="Pachon D.M.R."/>
            <person name="Bonatelli M.L."/>
            <person name="Correr F.H."/>
            <person name="Franceschini L.M."/>
            <person name="Leite T.F."/>
            <person name="Margarido G.R.A."/>
            <person name="Almeida C.A."/>
            <person name="Ferrarezi J.A."/>
            <person name="Labate C.A."/>
        </authorList>
    </citation>
    <scope>NUCLEOTIDE SEQUENCE</scope>
    <source>
        <strain evidence="2">MF-1</strain>
    </source>
</reference>
<proteinExistence type="predicted"/>
<gene>
    <name evidence="2" type="ORF">O181_046619</name>
</gene>
<comment type="caution">
    <text evidence="2">The sequence shown here is derived from an EMBL/GenBank/DDBJ whole genome shotgun (WGS) entry which is preliminary data.</text>
</comment>
<name>A0A9Q3HLE1_9BASI</name>
<feature type="compositionally biased region" description="Basic residues" evidence="1">
    <location>
        <begin position="105"/>
        <end position="116"/>
    </location>
</feature>
<feature type="region of interest" description="Disordered" evidence="1">
    <location>
        <begin position="1"/>
        <end position="25"/>
    </location>
</feature>
<accession>A0A9Q3HLE1</accession>
<evidence type="ECO:0000256" key="1">
    <source>
        <dbReference type="SAM" id="MobiDB-lite"/>
    </source>
</evidence>